<dbReference type="SMART" id="SM00198">
    <property type="entry name" value="SCP"/>
    <property type="match status" value="1"/>
</dbReference>
<dbReference type="InterPro" id="IPR001283">
    <property type="entry name" value="CRISP-related"/>
</dbReference>
<reference evidence="4 5" key="1">
    <citation type="submission" date="2024-01" db="EMBL/GenBank/DDBJ databases">
        <title>The genome of the rayed Mediterranean limpet Patella caerulea (Linnaeus, 1758).</title>
        <authorList>
            <person name="Anh-Thu Weber A."/>
            <person name="Halstead-Nussloch G."/>
        </authorList>
    </citation>
    <scope>NUCLEOTIDE SEQUENCE [LARGE SCALE GENOMIC DNA]</scope>
    <source>
        <strain evidence="4">AATW-2023a</strain>
        <tissue evidence="4">Whole specimen</tissue>
    </source>
</reference>
<dbReference type="EMBL" id="JAZGQO010000002">
    <property type="protein sequence ID" value="KAK6191728.1"/>
    <property type="molecule type" value="Genomic_DNA"/>
</dbReference>
<dbReference type="Proteomes" id="UP001347796">
    <property type="component" value="Unassembled WGS sequence"/>
</dbReference>
<organism evidence="4 5">
    <name type="scientific">Patella caerulea</name>
    <name type="common">Rayed Mediterranean limpet</name>
    <dbReference type="NCBI Taxonomy" id="87958"/>
    <lineage>
        <taxon>Eukaryota</taxon>
        <taxon>Metazoa</taxon>
        <taxon>Spiralia</taxon>
        <taxon>Lophotrochozoa</taxon>
        <taxon>Mollusca</taxon>
        <taxon>Gastropoda</taxon>
        <taxon>Patellogastropoda</taxon>
        <taxon>Patelloidea</taxon>
        <taxon>Patellidae</taxon>
        <taxon>Patella</taxon>
    </lineage>
</organism>
<evidence type="ECO:0000313" key="5">
    <source>
        <dbReference type="Proteomes" id="UP001347796"/>
    </source>
</evidence>
<evidence type="ECO:0000259" key="3">
    <source>
        <dbReference type="SMART" id="SM00198"/>
    </source>
</evidence>
<accession>A0AAN8KB05</accession>
<feature type="chain" id="PRO_5042860829" description="SCP domain-containing protein" evidence="2">
    <location>
        <begin position="22"/>
        <end position="346"/>
    </location>
</feature>
<dbReference type="Pfam" id="PF00188">
    <property type="entry name" value="CAP"/>
    <property type="match status" value="1"/>
</dbReference>
<dbReference type="InterPro" id="IPR035940">
    <property type="entry name" value="CAP_sf"/>
</dbReference>
<keyword evidence="5" id="KW-1185">Reference proteome</keyword>
<protein>
    <recommendedName>
        <fullName evidence="3">SCP domain-containing protein</fullName>
    </recommendedName>
</protein>
<dbReference type="Gene3D" id="3.40.33.10">
    <property type="entry name" value="CAP"/>
    <property type="match status" value="1"/>
</dbReference>
<evidence type="ECO:0000313" key="4">
    <source>
        <dbReference type="EMBL" id="KAK6191728.1"/>
    </source>
</evidence>
<keyword evidence="2" id="KW-0732">Signal</keyword>
<sequence length="346" mass="37591">MTSVYSILGIYYFLLISQGQAAVSSDPSEDDVNQYVLSRNKRSTSNYDLVSSHSVCQDKSDEATETGVSEADKTLIVNLHNLYRSNANPPASNMLKMRWNDEIALIAQKWAEHCDMTHDGNKERSVPARYSVGQNLAMGASGFQHAVDLWQSENSTFVYNGSNALLEVGHYTQINWADTNLVGCGYAKCGTRNYHVCNYATAGNVAGKLGTPYISGTPCSACPGRCVDNKLCDCDVTCWHGATLDRTTCTCTCLNDMYLAPACKLDCEKSDPSSGGFSCSGSFGQQTACPNYPTYCPHKCDYCPVADYRNVEKGFISCLGGGGDILTVHYTTLLLLLGAIFLTVLN</sequence>
<feature type="transmembrane region" description="Helical" evidence="1">
    <location>
        <begin position="327"/>
        <end position="345"/>
    </location>
</feature>
<dbReference type="PRINTS" id="PR00837">
    <property type="entry name" value="V5TPXLIKE"/>
</dbReference>
<keyword evidence="1" id="KW-1133">Transmembrane helix</keyword>
<keyword evidence="1" id="KW-0472">Membrane</keyword>
<dbReference type="SUPFAM" id="SSF55797">
    <property type="entry name" value="PR-1-like"/>
    <property type="match status" value="1"/>
</dbReference>
<name>A0AAN8KB05_PATCE</name>
<dbReference type="InterPro" id="IPR014044">
    <property type="entry name" value="CAP_dom"/>
</dbReference>
<dbReference type="PANTHER" id="PTHR10334">
    <property type="entry name" value="CYSTEINE-RICH SECRETORY PROTEIN-RELATED"/>
    <property type="match status" value="1"/>
</dbReference>
<keyword evidence="1" id="KW-0812">Transmembrane</keyword>
<proteinExistence type="predicted"/>
<comment type="caution">
    <text evidence="4">The sequence shown here is derived from an EMBL/GenBank/DDBJ whole genome shotgun (WGS) entry which is preliminary data.</text>
</comment>
<evidence type="ECO:0000256" key="2">
    <source>
        <dbReference type="SAM" id="SignalP"/>
    </source>
</evidence>
<evidence type="ECO:0000256" key="1">
    <source>
        <dbReference type="SAM" id="Phobius"/>
    </source>
</evidence>
<gene>
    <name evidence="4" type="ORF">SNE40_003335</name>
</gene>
<feature type="domain" description="SCP" evidence="3">
    <location>
        <begin position="71"/>
        <end position="207"/>
    </location>
</feature>
<feature type="signal peptide" evidence="2">
    <location>
        <begin position="1"/>
        <end position="21"/>
    </location>
</feature>
<dbReference type="AlphaFoldDB" id="A0AAN8KB05"/>